<dbReference type="ESTHER" id="9baci-a0a0f5hsf5">
    <property type="family name" value="Hormone-sensitive_lipase_like"/>
</dbReference>
<sequence length="308" mass="33665">MGLDPQAKFILAQMEEAGAPPMHELSPEEARATSDFSALAGEPEEVARVENRTIPGPGGEIPVRIYTPEGQGPFSALVYYHGGGWVIGDLDTVDVPCRLLANRAQCVVISVDYRLAPEHKFPAAADDAYAAAKWVIENAASIRVEPRRVAVGGDSAGGNLAAVVSLMARDRNDLPLAYQMLIYPVTNHSYETASYRENADGYLLTKDSMVWFWDHYLRNAEDGKHPYASPLQARDLSGLPPALVITAGYDPLRDEGEAYAKRLEDAGVAVEATRYKEMIHGFFWMPGVLDQGKQCIEQAAAALRRAFN</sequence>
<keyword evidence="5" id="KW-1185">Reference proteome</keyword>
<dbReference type="GO" id="GO:0016787">
    <property type="term" value="F:hydrolase activity"/>
    <property type="evidence" value="ECO:0007669"/>
    <property type="project" value="UniProtKB-KW"/>
</dbReference>
<dbReference type="InterPro" id="IPR050300">
    <property type="entry name" value="GDXG_lipolytic_enzyme"/>
</dbReference>
<dbReference type="Proteomes" id="UP000031563">
    <property type="component" value="Unassembled WGS sequence"/>
</dbReference>
<evidence type="ECO:0000313" key="5">
    <source>
        <dbReference type="Proteomes" id="UP000031563"/>
    </source>
</evidence>
<dbReference type="OrthoDB" id="9815425at2"/>
<dbReference type="Gene3D" id="3.40.50.1820">
    <property type="entry name" value="alpha/beta hydrolase"/>
    <property type="match status" value="1"/>
</dbReference>
<accession>A0A0F5HND2</accession>
<evidence type="ECO:0000313" key="4">
    <source>
        <dbReference type="EMBL" id="KKB36299.1"/>
    </source>
</evidence>
<name>A0A0F5HND2_BACTR</name>
<dbReference type="SUPFAM" id="SSF53474">
    <property type="entry name" value="alpha/beta-Hydrolases"/>
    <property type="match status" value="1"/>
</dbReference>
<reference evidence="4" key="1">
    <citation type="submission" date="2015-02" db="EMBL/GenBank/DDBJ databases">
        <title>Genome Assembly of Bacillaceae bacterium MTCC 8252.</title>
        <authorList>
            <person name="Verma A."/>
            <person name="Khatri I."/>
            <person name="Mual P."/>
            <person name="Subramanian S."/>
            <person name="Krishnamurthi S."/>
        </authorList>
    </citation>
    <scope>NUCLEOTIDE SEQUENCE [LARGE SCALE GENOMIC DNA]</scope>
    <source>
        <strain evidence="4">MTCC 8252</strain>
    </source>
</reference>
<keyword evidence="2" id="KW-0378">Hydrolase</keyword>
<comment type="caution">
    <text evidence="4">The sequence shown here is derived from an EMBL/GenBank/DDBJ whole genome shotgun (WGS) entry which is preliminary data.</text>
</comment>
<dbReference type="STRING" id="1221996.QY95_03163"/>
<dbReference type="InterPro" id="IPR013094">
    <property type="entry name" value="AB_hydrolase_3"/>
</dbReference>
<dbReference type="AlphaFoldDB" id="A0A0F5HND2"/>
<dbReference type="PANTHER" id="PTHR48081:SF8">
    <property type="entry name" value="ALPHA_BETA HYDROLASE FOLD-3 DOMAIN-CONTAINING PROTEIN-RELATED"/>
    <property type="match status" value="1"/>
</dbReference>
<gene>
    <name evidence="4" type="ORF">QY95_03163</name>
</gene>
<dbReference type="RefSeq" id="WP_039237103.1">
    <property type="nucleotide sequence ID" value="NZ_JWIR02000062.1"/>
</dbReference>
<dbReference type="InterPro" id="IPR029058">
    <property type="entry name" value="AB_hydrolase_fold"/>
</dbReference>
<dbReference type="EMBL" id="JWIR02000062">
    <property type="protein sequence ID" value="KKB36299.1"/>
    <property type="molecule type" value="Genomic_DNA"/>
</dbReference>
<evidence type="ECO:0000256" key="2">
    <source>
        <dbReference type="ARBA" id="ARBA00022801"/>
    </source>
</evidence>
<organism evidence="4 5">
    <name type="scientific">Bacillus thermotolerans</name>
    <name type="common">Quasibacillus thermotolerans</name>
    <dbReference type="NCBI Taxonomy" id="1221996"/>
    <lineage>
        <taxon>Bacteria</taxon>
        <taxon>Bacillati</taxon>
        <taxon>Bacillota</taxon>
        <taxon>Bacilli</taxon>
        <taxon>Bacillales</taxon>
        <taxon>Bacillaceae</taxon>
        <taxon>Bacillus</taxon>
    </lineage>
</organism>
<dbReference type="Pfam" id="PF07859">
    <property type="entry name" value="Abhydrolase_3"/>
    <property type="match status" value="1"/>
</dbReference>
<dbReference type="FunFam" id="3.40.50.1820:FF:000089">
    <property type="entry name" value="Alpha/beta hydrolase"/>
    <property type="match status" value="1"/>
</dbReference>
<dbReference type="PANTHER" id="PTHR48081">
    <property type="entry name" value="AB HYDROLASE SUPERFAMILY PROTEIN C4A8.06C"/>
    <property type="match status" value="1"/>
</dbReference>
<evidence type="ECO:0000259" key="3">
    <source>
        <dbReference type="Pfam" id="PF07859"/>
    </source>
</evidence>
<protein>
    <submittedName>
        <fullName evidence="4">Esterase/lipase</fullName>
    </submittedName>
</protein>
<comment type="similarity">
    <text evidence="1">Belongs to the 'GDXG' lipolytic enzyme family.</text>
</comment>
<accession>A0A0F5HSF5</accession>
<feature type="domain" description="Alpha/beta hydrolase fold-3" evidence="3">
    <location>
        <begin position="77"/>
        <end position="283"/>
    </location>
</feature>
<proteinExistence type="inferred from homology"/>
<evidence type="ECO:0000256" key="1">
    <source>
        <dbReference type="ARBA" id="ARBA00010515"/>
    </source>
</evidence>